<organism evidence="1">
    <name type="scientific">Siphoviridae sp. ctBLh2</name>
    <dbReference type="NCBI Taxonomy" id="2827803"/>
    <lineage>
        <taxon>Viruses</taxon>
        <taxon>Duplodnaviria</taxon>
        <taxon>Heunggongvirae</taxon>
        <taxon>Uroviricota</taxon>
        <taxon>Caudoviricetes</taxon>
    </lineage>
</organism>
<name>A0A8S5S415_9CAUD</name>
<sequence length="49" mass="5728">MADRFVKFRQKILRRDYGSCSRELDKIHYPPVWGDCIGPNTATTQQLNT</sequence>
<dbReference type="EMBL" id="BK032514">
    <property type="protein sequence ID" value="DAF45563.1"/>
    <property type="molecule type" value="Genomic_DNA"/>
</dbReference>
<protein>
    <submittedName>
        <fullName evidence="1">Uncharacterized protein</fullName>
    </submittedName>
</protein>
<evidence type="ECO:0000313" key="1">
    <source>
        <dbReference type="EMBL" id="DAF45563.1"/>
    </source>
</evidence>
<reference evidence="1" key="1">
    <citation type="journal article" date="2021" name="Proc. Natl. Acad. Sci. U.S.A.">
        <title>A Catalog of Tens of Thousands of Viruses from Human Metagenomes Reveals Hidden Associations with Chronic Diseases.</title>
        <authorList>
            <person name="Tisza M.J."/>
            <person name="Buck C.B."/>
        </authorList>
    </citation>
    <scope>NUCLEOTIDE SEQUENCE</scope>
    <source>
        <strain evidence="1">CtBLh2</strain>
    </source>
</reference>
<proteinExistence type="predicted"/>
<accession>A0A8S5S415</accession>